<dbReference type="AlphaFoldDB" id="J3NHL7"/>
<proteinExistence type="predicted"/>
<dbReference type="eggNOG" id="ENOG502SRKK">
    <property type="taxonomic scope" value="Eukaryota"/>
</dbReference>
<name>J3NHL7_GAET3</name>
<reference evidence="3" key="1">
    <citation type="submission" date="2010-07" db="EMBL/GenBank/DDBJ databases">
        <title>The genome sequence of Gaeumannomyces graminis var. tritici strain R3-111a-1.</title>
        <authorList>
            <consortium name="The Broad Institute Genome Sequencing Platform"/>
            <person name="Ma L.-J."/>
            <person name="Dead R."/>
            <person name="Young S."/>
            <person name="Zeng Q."/>
            <person name="Koehrsen M."/>
            <person name="Alvarado L."/>
            <person name="Berlin A."/>
            <person name="Chapman S.B."/>
            <person name="Chen Z."/>
            <person name="Freedman E."/>
            <person name="Gellesch M."/>
            <person name="Goldberg J."/>
            <person name="Griggs A."/>
            <person name="Gujja S."/>
            <person name="Heilman E.R."/>
            <person name="Heiman D."/>
            <person name="Hepburn T."/>
            <person name="Howarth C."/>
            <person name="Jen D."/>
            <person name="Larson L."/>
            <person name="Mehta T."/>
            <person name="Neiman D."/>
            <person name="Pearson M."/>
            <person name="Roberts A."/>
            <person name="Saif S."/>
            <person name="Shea T."/>
            <person name="Shenoy N."/>
            <person name="Sisk P."/>
            <person name="Stolte C."/>
            <person name="Sykes S."/>
            <person name="Walk T."/>
            <person name="White J."/>
            <person name="Yandava C."/>
            <person name="Haas B."/>
            <person name="Nusbaum C."/>
            <person name="Birren B."/>
        </authorList>
    </citation>
    <scope>NUCLEOTIDE SEQUENCE [LARGE SCALE GENOMIC DNA]</scope>
    <source>
        <strain evidence="3">R3-111a-1</strain>
    </source>
</reference>
<reference evidence="2" key="5">
    <citation type="submission" date="2018-04" db="UniProtKB">
        <authorList>
            <consortium name="EnsemblFungi"/>
        </authorList>
    </citation>
    <scope>IDENTIFICATION</scope>
    <source>
        <strain evidence="2">R3-111a-1</strain>
    </source>
</reference>
<dbReference type="EnsemblFungi" id="EJT80760">
    <property type="protein sequence ID" value="EJT80760"/>
    <property type="gene ID" value="GGTG_00754"/>
</dbReference>
<reference evidence="2" key="4">
    <citation type="journal article" date="2015" name="G3 (Bethesda)">
        <title>Genome sequences of three phytopathogenic species of the Magnaporthaceae family of fungi.</title>
        <authorList>
            <person name="Okagaki L.H."/>
            <person name="Nunes C.C."/>
            <person name="Sailsbery J."/>
            <person name="Clay B."/>
            <person name="Brown D."/>
            <person name="John T."/>
            <person name="Oh Y."/>
            <person name="Young N."/>
            <person name="Fitzgerald M."/>
            <person name="Haas B.J."/>
            <person name="Zeng Q."/>
            <person name="Young S."/>
            <person name="Adiconis X."/>
            <person name="Fan L."/>
            <person name="Levin J.Z."/>
            <person name="Mitchell T.K."/>
            <person name="Okubara P.A."/>
            <person name="Farman M.L."/>
            <person name="Kohn L.M."/>
            <person name="Birren B."/>
            <person name="Ma L.-J."/>
            <person name="Dean R.A."/>
        </authorList>
    </citation>
    <scope>NUCLEOTIDE SEQUENCE</scope>
    <source>
        <strain evidence="2">R3-111a-1</strain>
    </source>
</reference>
<dbReference type="VEuPathDB" id="FungiDB:GGTG_00754"/>
<dbReference type="GeneID" id="20341212"/>
<dbReference type="HOGENOM" id="CLU_072358_0_0_1"/>
<dbReference type="RefSeq" id="XP_009216769.1">
    <property type="nucleotide sequence ID" value="XM_009218505.1"/>
</dbReference>
<evidence type="ECO:0000313" key="3">
    <source>
        <dbReference type="Proteomes" id="UP000006039"/>
    </source>
</evidence>
<protein>
    <submittedName>
        <fullName evidence="1 2">Uncharacterized protein</fullName>
    </submittedName>
</protein>
<reference evidence="1" key="2">
    <citation type="submission" date="2010-07" db="EMBL/GenBank/DDBJ databases">
        <authorList>
            <consortium name="The Broad Institute Genome Sequencing Platform"/>
            <consortium name="Broad Institute Genome Sequencing Center for Infectious Disease"/>
            <person name="Ma L.-J."/>
            <person name="Dead R."/>
            <person name="Young S."/>
            <person name="Zeng Q."/>
            <person name="Koehrsen M."/>
            <person name="Alvarado L."/>
            <person name="Berlin A."/>
            <person name="Chapman S.B."/>
            <person name="Chen Z."/>
            <person name="Freedman E."/>
            <person name="Gellesch M."/>
            <person name="Goldberg J."/>
            <person name="Griggs A."/>
            <person name="Gujja S."/>
            <person name="Heilman E.R."/>
            <person name="Heiman D."/>
            <person name="Hepburn T."/>
            <person name="Howarth C."/>
            <person name="Jen D."/>
            <person name="Larson L."/>
            <person name="Mehta T."/>
            <person name="Neiman D."/>
            <person name="Pearson M."/>
            <person name="Roberts A."/>
            <person name="Saif S."/>
            <person name="Shea T."/>
            <person name="Shenoy N."/>
            <person name="Sisk P."/>
            <person name="Stolte C."/>
            <person name="Sykes S."/>
            <person name="Walk T."/>
            <person name="White J."/>
            <person name="Yandava C."/>
            <person name="Haas B."/>
            <person name="Nusbaum C."/>
            <person name="Birren B."/>
        </authorList>
    </citation>
    <scope>NUCLEOTIDE SEQUENCE</scope>
    <source>
        <strain evidence="1">R3-111a-1</strain>
    </source>
</reference>
<dbReference type="OrthoDB" id="3796612at2759"/>
<dbReference type="EMBL" id="GL385395">
    <property type="protein sequence ID" value="EJT80760.1"/>
    <property type="molecule type" value="Genomic_DNA"/>
</dbReference>
<sequence>MDEQAEDINLDGWDIGIPLVADDGNDSGFRFPIRNKKGENERLTASGWGRDPSITAVRGRLYHVVHGYLEDGEGTPATLVVFEWLLVPGKLGKRFREATIKVIFAATDQRPGMQATESLADYGPGIEGMAPSLPQQSDPITYTVTQKRVLKLGGSFGYAPYASVSPEVSTETAKDGIQRVDFRLTAGYPYFAGKTTGDRNAAYWALHENAVKKSGLPHIVRTAVLLARPEGDFGRFAATFDTVTDVSVFSNLAEGFRRAVGEVGDEPVYFDPTPNPEVPHGAAVLYGKKINLGKKTSPFDMNNLGAVNLDKQLLVQESADPGLHEAEATEPR</sequence>
<accession>J3NHL7</accession>
<evidence type="ECO:0000313" key="2">
    <source>
        <dbReference type="EnsemblFungi" id="EJT80760"/>
    </source>
</evidence>
<gene>
    <name evidence="2" type="primary">20341212</name>
    <name evidence="1" type="ORF">GGTG_00754</name>
</gene>
<organism evidence="1">
    <name type="scientific">Gaeumannomyces tritici (strain R3-111a-1)</name>
    <name type="common">Wheat and barley take-all root rot fungus</name>
    <name type="synonym">Gaeumannomyces graminis var. tritici</name>
    <dbReference type="NCBI Taxonomy" id="644352"/>
    <lineage>
        <taxon>Eukaryota</taxon>
        <taxon>Fungi</taxon>
        <taxon>Dikarya</taxon>
        <taxon>Ascomycota</taxon>
        <taxon>Pezizomycotina</taxon>
        <taxon>Sordariomycetes</taxon>
        <taxon>Sordariomycetidae</taxon>
        <taxon>Magnaporthales</taxon>
        <taxon>Magnaporthaceae</taxon>
        <taxon>Gaeumannomyces</taxon>
    </lineage>
</organism>
<dbReference type="STRING" id="644352.J3NHL7"/>
<reference evidence="1" key="3">
    <citation type="submission" date="2010-09" db="EMBL/GenBank/DDBJ databases">
        <title>Annotation of Gaeumannomyces graminis var. tritici R3-111a-1.</title>
        <authorList>
            <consortium name="The Broad Institute Genome Sequencing Platform"/>
            <person name="Ma L.-J."/>
            <person name="Dead R."/>
            <person name="Young S.K."/>
            <person name="Zeng Q."/>
            <person name="Gargeya S."/>
            <person name="Fitzgerald M."/>
            <person name="Haas B."/>
            <person name="Abouelleil A."/>
            <person name="Alvarado L."/>
            <person name="Arachchi H.M."/>
            <person name="Berlin A."/>
            <person name="Brown A."/>
            <person name="Chapman S.B."/>
            <person name="Chen Z."/>
            <person name="Dunbar C."/>
            <person name="Freedman E."/>
            <person name="Gearin G."/>
            <person name="Gellesch M."/>
            <person name="Goldberg J."/>
            <person name="Griggs A."/>
            <person name="Gujja S."/>
            <person name="Heiman D."/>
            <person name="Howarth C."/>
            <person name="Larson L."/>
            <person name="Lui A."/>
            <person name="MacDonald P.J.P."/>
            <person name="Mehta T."/>
            <person name="Montmayeur A."/>
            <person name="Murphy C."/>
            <person name="Neiman D."/>
            <person name="Pearson M."/>
            <person name="Priest M."/>
            <person name="Roberts A."/>
            <person name="Saif S."/>
            <person name="Shea T."/>
            <person name="Shenoy N."/>
            <person name="Sisk P."/>
            <person name="Stolte C."/>
            <person name="Sykes S."/>
            <person name="Yandava C."/>
            <person name="Wortman J."/>
            <person name="Nusbaum C."/>
            <person name="Birren B."/>
        </authorList>
    </citation>
    <scope>NUCLEOTIDE SEQUENCE</scope>
    <source>
        <strain evidence="1">R3-111a-1</strain>
    </source>
</reference>
<dbReference type="Proteomes" id="UP000006039">
    <property type="component" value="Unassembled WGS sequence"/>
</dbReference>
<keyword evidence="3" id="KW-1185">Reference proteome</keyword>
<evidence type="ECO:0000313" key="1">
    <source>
        <dbReference type="EMBL" id="EJT80760.1"/>
    </source>
</evidence>